<dbReference type="InterPro" id="IPR008920">
    <property type="entry name" value="TF_FadR/GntR_C"/>
</dbReference>
<proteinExistence type="predicted"/>
<dbReference type="EMBL" id="VSSQ01076585">
    <property type="protein sequence ID" value="MPN26892.1"/>
    <property type="molecule type" value="Genomic_DNA"/>
</dbReference>
<dbReference type="Gene3D" id="1.20.120.530">
    <property type="entry name" value="GntR ligand-binding domain-like"/>
    <property type="match status" value="1"/>
</dbReference>
<evidence type="ECO:0000313" key="5">
    <source>
        <dbReference type="EMBL" id="MPN26892.1"/>
    </source>
</evidence>
<accession>A0A645GM01</accession>
<dbReference type="AlphaFoldDB" id="A0A645GM01"/>
<keyword evidence="2" id="KW-0238">DNA-binding</keyword>
<gene>
    <name evidence="5" type="ORF">SDC9_174318</name>
</gene>
<keyword evidence="3" id="KW-0804">Transcription</keyword>
<organism evidence="5">
    <name type="scientific">bioreactor metagenome</name>
    <dbReference type="NCBI Taxonomy" id="1076179"/>
    <lineage>
        <taxon>unclassified sequences</taxon>
        <taxon>metagenomes</taxon>
        <taxon>ecological metagenomes</taxon>
    </lineage>
</organism>
<evidence type="ECO:0000256" key="1">
    <source>
        <dbReference type="ARBA" id="ARBA00023015"/>
    </source>
</evidence>
<protein>
    <recommendedName>
        <fullName evidence="4">GntR C-terminal domain-containing protein</fullName>
    </recommendedName>
</protein>
<name>A0A645GM01_9ZZZZ</name>
<dbReference type="GO" id="GO:0003677">
    <property type="term" value="F:DNA binding"/>
    <property type="evidence" value="ECO:0007669"/>
    <property type="project" value="UniProtKB-KW"/>
</dbReference>
<sequence>MESVKLMTPEDKNEMEAIVARAEDKLSRRPAVIPTQEHHDFHMLIYKRLENPFVIGLLEAYWELYKAAGFEIYPDMDYVHRIWQYHRKSVELIKAQNYEEAHRSLMEHMELITLREKKVPRQSFE</sequence>
<feature type="domain" description="GntR C-terminal" evidence="4">
    <location>
        <begin position="4"/>
        <end position="110"/>
    </location>
</feature>
<dbReference type="InterPro" id="IPR011711">
    <property type="entry name" value="GntR_C"/>
</dbReference>
<evidence type="ECO:0000259" key="4">
    <source>
        <dbReference type="Pfam" id="PF07729"/>
    </source>
</evidence>
<dbReference type="Pfam" id="PF07729">
    <property type="entry name" value="FCD"/>
    <property type="match status" value="1"/>
</dbReference>
<comment type="caution">
    <text evidence="5">The sequence shown here is derived from an EMBL/GenBank/DDBJ whole genome shotgun (WGS) entry which is preliminary data.</text>
</comment>
<keyword evidence="1" id="KW-0805">Transcription regulation</keyword>
<dbReference type="SUPFAM" id="SSF48008">
    <property type="entry name" value="GntR ligand-binding domain-like"/>
    <property type="match status" value="1"/>
</dbReference>
<reference evidence="5" key="1">
    <citation type="submission" date="2019-08" db="EMBL/GenBank/DDBJ databases">
        <authorList>
            <person name="Kucharzyk K."/>
            <person name="Murdoch R.W."/>
            <person name="Higgins S."/>
            <person name="Loffler F."/>
        </authorList>
    </citation>
    <scope>NUCLEOTIDE SEQUENCE</scope>
</reference>
<evidence type="ECO:0000256" key="2">
    <source>
        <dbReference type="ARBA" id="ARBA00023125"/>
    </source>
</evidence>
<evidence type="ECO:0000256" key="3">
    <source>
        <dbReference type="ARBA" id="ARBA00023163"/>
    </source>
</evidence>